<reference evidence="1 2" key="1">
    <citation type="submission" date="2022-10" db="EMBL/GenBank/DDBJ databases">
        <title>The complete genomes of actinobacterial strains from the NBC collection.</title>
        <authorList>
            <person name="Joergensen T.S."/>
            <person name="Alvarez Arevalo M."/>
            <person name="Sterndorff E.B."/>
            <person name="Faurdal D."/>
            <person name="Vuksanovic O."/>
            <person name="Mourched A.-S."/>
            <person name="Charusanti P."/>
            <person name="Shaw S."/>
            <person name="Blin K."/>
            <person name="Weber T."/>
        </authorList>
    </citation>
    <scope>NUCLEOTIDE SEQUENCE [LARGE SCALE GENOMIC DNA]</scope>
    <source>
        <strain evidence="1 2">NBC_00156</strain>
    </source>
</reference>
<keyword evidence="2" id="KW-1185">Reference proteome</keyword>
<protein>
    <submittedName>
        <fullName evidence="1">Ferredoxin</fullName>
    </submittedName>
</protein>
<evidence type="ECO:0000313" key="1">
    <source>
        <dbReference type="EMBL" id="WTQ79649.1"/>
    </source>
</evidence>
<dbReference type="Pfam" id="PF03860">
    <property type="entry name" value="Csp"/>
    <property type="match status" value="1"/>
</dbReference>
<dbReference type="GeneID" id="97279707"/>
<dbReference type="PANTHER" id="PTHR37310:SF1">
    <property type="entry name" value="CYTOPLASMIC PROTEIN"/>
    <property type="match status" value="1"/>
</dbReference>
<sequence length="126" mass="13655">MTSPTSQQLYRFLEDRFTCAQACTECARACAVRASLVDPDGGEDQERVRRLGIMCAEACDATCRVLSEENQLDEEAIRVRVDWCRSVCLECARAFDGYPGAESAAAGCRACADACADFLELLGSAP</sequence>
<dbReference type="RefSeq" id="WP_030602929.1">
    <property type="nucleotide sequence ID" value="NZ_CP108164.1"/>
</dbReference>
<gene>
    <name evidence="1" type="ORF">OG350_04755</name>
</gene>
<dbReference type="Gene3D" id="1.20.1270.360">
    <property type="match status" value="1"/>
</dbReference>
<dbReference type="PANTHER" id="PTHR37310">
    <property type="entry name" value="CYTOPLASMIC PROTEIN-RELATED"/>
    <property type="match status" value="1"/>
</dbReference>
<name>A0ABZ1KIM9_STRAH</name>
<accession>A0ABZ1KIM9</accession>
<dbReference type="InterPro" id="IPR005560">
    <property type="entry name" value="Csp_YhjQ"/>
</dbReference>
<evidence type="ECO:0000313" key="2">
    <source>
        <dbReference type="Proteomes" id="UP001622557"/>
    </source>
</evidence>
<dbReference type="EMBL" id="CP108164">
    <property type="protein sequence ID" value="WTQ79649.1"/>
    <property type="molecule type" value="Genomic_DNA"/>
</dbReference>
<dbReference type="Proteomes" id="UP001622557">
    <property type="component" value="Chromosome"/>
</dbReference>
<proteinExistence type="predicted"/>
<organism evidence="1 2">
    <name type="scientific">Streptomyces achromogenes</name>
    <dbReference type="NCBI Taxonomy" id="67255"/>
    <lineage>
        <taxon>Bacteria</taxon>
        <taxon>Bacillati</taxon>
        <taxon>Actinomycetota</taxon>
        <taxon>Actinomycetes</taxon>
        <taxon>Kitasatosporales</taxon>
        <taxon>Streptomycetaceae</taxon>
        <taxon>Streptomyces</taxon>
    </lineage>
</organism>